<accession>A0AAV9XUZ6</accession>
<keyword evidence="2" id="KW-0812">Transmembrane</keyword>
<dbReference type="AlphaFoldDB" id="A0AAV9XUZ6"/>
<keyword evidence="4" id="KW-1185">Reference proteome</keyword>
<feature type="region of interest" description="Disordered" evidence="1">
    <location>
        <begin position="1"/>
        <end position="81"/>
    </location>
</feature>
<dbReference type="EMBL" id="JAVHJO010000001">
    <property type="protein sequence ID" value="KAK6543603.1"/>
    <property type="molecule type" value="Genomic_DNA"/>
</dbReference>
<name>A0AAV9XUZ6_9PEZI</name>
<feature type="transmembrane region" description="Helical" evidence="2">
    <location>
        <begin position="282"/>
        <end position="305"/>
    </location>
</feature>
<feature type="compositionally biased region" description="Basic and acidic residues" evidence="1">
    <location>
        <begin position="20"/>
        <end position="45"/>
    </location>
</feature>
<evidence type="ECO:0000256" key="2">
    <source>
        <dbReference type="SAM" id="Phobius"/>
    </source>
</evidence>
<proteinExistence type="predicted"/>
<keyword evidence="2" id="KW-0472">Membrane</keyword>
<organism evidence="3 4">
    <name type="scientific">Orbilia ellipsospora</name>
    <dbReference type="NCBI Taxonomy" id="2528407"/>
    <lineage>
        <taxon>Eukaryota</taxon>
        <taxon>Fungi</taxon>
        <taxon>Dikarya</taxon>
        <taxon>Ascomycota</taxon>
        <taxon>Pezizomycotina</taxon>
        <taxon>Orbiliomycetes</taxon>
        <taxon>Orbiliales</taxon>
        <taxon>Orbiliaceae</taxon>
        <taxon>Orbilia</taxon>
    </lineage>
</organism>
<keyword evidence="2" id="KW-1133">Transmembrane helix</keyword>
<evidence type="ECO:0000256" key="1">
    <source>
        <dbReference type="SAM" id="MobiDB-lite"/>
    </source>
</evidence>
<dbReference type="Proteomes" id="UP001365542">
    <property type="component" value="Unassembled WGS sequence"/>
</dbReference>
<gene>
    <name evidence="3" type="ORF">TWF694_000345</name>
</gene>
<sequence length="320" mass="36636">MADKYKEKFDSNSSPPSEFHLTDAEEYRKNFHDMPKRSSDPKETPPEAAFSSEESRTGFNSEAPSTAPKDKIPPFPWPKARTKGKFAPWGKRIVGEDSDDSVDEDRLIDPSFFRNFKLNEPCPFFTKDELKKENRINEIFGRKDKTKPYWQHVPRSGLSIPTASWTDQKELLSGKPVDFPATGAPLYKPKNISSGLGINILDLDEPDDVVAQPSQRAVTDGAKKEQVQETQLGRPNWLDSWFRRHFPPPSQWNPEAWPAVFRDIYLNIRAIREMVLEPNLKFLLLTTVCLIFGGVMVMMVGFGMIRASEIRILVENYRLD</sequence>
<feature type="compositionally biased region" description="Basic and acidic residues" evidence="1">
    <location>
        <begin position="1"/>
        <end position="10"/>
    </location>
</feature>
<comment type="caution">
    <text evidence="3">The sequence shown here is derived from an EMBL/GenBank/DDBJ whole genome shotgun (WGS) entry which is preliminary data.</text>
</comment>
<evidence type="ECO:0000313" key="4">
    <source>
        <dbReference type="Proteomes" id="UP001365542"/>
    </source>
</evidence>
<reference evidence="3 4" key="1">
    <citation type="submission" date="2019-10" db="EMBL/GenBank/DDBJ databases">
        <authorList>
            <person name="Palmer J.M."/>
        </authorList>
    </citation>
    <scope>NUCLEOTIDE SEQUENCE [LARGE SCALE GENOMIC DNA]</scope>
    <source>
        <strain evidence="3 4">TWF694</strain>
    </source>
</reference>
<evidence type="ECO:0000313" key="3">
    <source>
        <dbReference type="EMBL" id="KAK6543603.1"/>
    </source>
</evidence>
<protein>
    <submittedName>
        <fullName evidence="3">Uncharacterized protein</fullName>
    </submittedName>
</protein>